<dbReference type="EMBL" id="JAPFFJ010000017">
    <property type="protein sequence ID" value="KAJ6403852.1"/>
    <property type="molecule type" value="Genomic_DNA"/>
</dbReference>
<keyword evidence="3 6" id="KW-0328">Glycosyltransferase</keyword>
<dbReference type="GO" id="GO:0047213">
    <property type="term" value="F:anthocyanidin 3-O-glucosyltransferase activity"/>
    <property type="evidence" value="ECO:0007669"/>
    <property type="project" value="UniProtKB-EC"/>
</dbReference>
<gene>
    <name evidence="9" type="ORF">OIU84_012115</name>
</gene>
<evidence type="ECO:0000256" key="4">
    <source>
        <dbReference type="ARBA" id="ARBA00022679"/>
    </source>
</evidence>
<feature type="compositionally biased region" description="Basic and acidic residues" evidence="8">
    <location>
        <begin position="429"/>
        <end position="446"/>
    </location>
</feature>
<proteinExistence type="inferred from homology"/>
<dbReference type="CDD" id="cd03784">
    <property type="entry name" value="GT1_Gtf-like"/>
    <property type="match status" value="1"/>
</dbReference>
<reference evidence="9 10" key="1">
    <citation type="journal article" date="2023" name="Int. J. Mol. Sci.">
        <title>De Novo Assembly and Annotation of 11 Diverse Shrub Willow (Salix) Genomes Reveals Novel Gene Organization in Sex-Linked Regions.</title>
        <authorList>
            <person name="Hyden B."/>
            <person name="Feng K."/>
            <person name="Yates T.B."/>
            <person name="Jawdy S."/>
            <person name="Cereghino C."/>
            <person name="Smart L.B."/>
            <person name="Muchero W."/>
        </authorList>
    </citation>
    <scope>NUCLEOTIDE SEQUENCE [LARGE SCALE GENOMIC DNA]</scope>
    <source>
        <tissue evidence="9">Shoot tip</tissue>
    </source>
</reference>
<protein>
    <recommendedName>
        <fullName evidence="7">Glycosyltransferase</fullName>
        <ecNumber evidence="7">2.4.1.-</ecNumber>
    </recommendedName>
</protein>
<dbReference type="Pfam" id="PF00201">
    <property type="entry name" value="UDPGT"/>
    <property type="match status" value="1"/>
</dbReference>
<dbReference type="FunFam" id="3.40.50.2000:FF:000019">
    <property type="entry name" value="Glycosyltransferase"/>
    <property type="match status" value="1"/>
</dbReference>
<evidence type="ECO:0000256" key="1">
    <source>
        <dbReference type="ARBA" id="ARBA00004935"/>
    </source>
</evidence>
<evidence type="ECO:0000256" key="7">
    <source>
        <dbReference type="RuleBase" id="RU362057"/>
    </source>
</evidence>
<dbReference type="PANTHER" id="PTHR11926:SF870">
    <property type="entry name" value="UDP-GLYCOSYLTRANSFERASE 75B1"/>
    <property type="match status" value="1"/>
</dbReference>
<feature type="region of interest" description="Disordered" evidence="8">
    <location>
        <begin position="426"/>
        <end position="446"/>
    </location>
</feature>
<evidence type="ECO:0000256" key="5">
    <source>
        <dbReference type="ARBA" id="ARBA00047606"/>
    </source>
</evidence>
<keyword evidence="10" id="KW-1185">Reference proteome</keyword>
<dbReference type="InterPro" id="IPR002213">
    <property type="entry name" value="UDP_glucos_trans"/>
</dbReference>
<evidence type="ECO:0000256" key="8">
    <source>
        <dbReference type="SAM" id="MobiDB-lite"/>
    </source>
</evidence>
<evidence type="ECO:0000313" key="10">
    <source>
        <dbReference type="Proteomes" id="UP001162972"/>
    </source>
</evidence>
<dbReference type="Gene3D" id="3.40.50.2000">
    <property type="entry name" value="Glycogen Phosphorylase B"/>
    <property type="match status" value="2"/>
</dbReference>
<dbReference type="AlphaFoldDB" id="A0AAD6JG81"/>
<dbReference type="SUPFAM" id="SSF53756">
    <property type="entry name" value="UDP-Glycosyltransferase/glycogen phosphorylase"/>
    <property type="match status" value="1"/>
</dbReference>
<keyword evidence="4 6" id="KW-0808">Transferase</keyword>
<evidence type="ECO:0000313" key="9">
    <source>
        <dbReference type="EMBL" id="KAJ6403852.1"/>
    </source>
</evidence>
<dbReference type="PANTHER" id="PTHR11926">
    <property type="entry name" value="GLUCOSYL/GLUCURONOSYL TRANSFERASES"/>
    <property type="match status" value="1"/>
</dbReference>
<dbReference type="GO" id="GO:0080043">
    <property type="term" value="F:quercetin 3-O-glucosyltransferase activity"/>
    <property type="evidence" value="ECO:0007669"/>
    <property type="project" value="TreeGrafter"/>
</dbReference>
<dbReference type="Proteomes" id="UP001162972">
    <property type="component" value="Chromosome 2"/>
</dbReference>
<evidence type="ECO:0000256" key="6">
    <source>
        <dbReference type="RuleBase" id="RU003718"/>
    </source>
</evidence>
<dbReference type="EC" id="2.4.1.-" evidence="7"/>
<organism evidence="9 10">
    <name type="scientific">Salix udensis</name>
    <dbReference type="NCBI Taxonomy" id="889485"/>
    <lineage>
        <taxon>Eukaryota</taxon>
        <taxon>Viridiplantae</taxon>
        <taxon>Streptophyta</taxon>
        <taxon>Embryophyta</taxon>
        <taxon>Tracheophyta</taxon>
        <taxon>Spermatophyta</taxon>
        <taxon>Magnoliopsida</taxon>
        <taxon>eudicotyledons</taxon>
        <taxon>Gunneridae</taxon>
        <taxon>Pentapetalae</taxon>
        <taxon>rosids</taxon>
        <taxon>fabids</taxon>
        <taxon>Malpighiales</taxon>
        <taxon>Salicaceae</taxon>
        <taxon>Saliceae</taxon>
        <taxon>Salix</taxon>
    </lineage>
</organism>
<comment type="catalytic activity">
    <reaction evidence="5">
        <text>an anthocyanidin + UDP-alpha-D-glucose + H(+) = an anthocyanidin 3-O-beta-D-glucoside + UDP</text>
        <dbReference type="Rhea" id="RHEA:20093"/>
        <dbReference type="ChEBI" id="CHEBI:15378"/>
        <dbReference type="ChEBI" id="CHEBI:16307"/>
        <dbReference type="ChEBI" id="CHEBI:58223"/>
        <dbReference type="ChEBI" id="CHEBI:58885"/>
        <dbReference type="ChEBI" id="CHEBI:143576"/>
        <dbReference type="EC" id="2.4.1.115"/>
    </reaction>
</comment>
<comment type="pathway">
    <text evidence="1">Pigment biosynthesis; anthocyanin biosynthesis.</text>
</comment>
<name>A0AAD6JG81_9ROSI</name>
<dbReference type="PROSITE" id="PS00375">
    <property type="entry name" value="UDPGT"/>
    <property type="match status" value="1"/>
</dbReference>
<evidence type="ECO:0000256" key="3">
    <source>
        <dbReference type="ARBA" id="ARBA00022676"/>
    </source>
</evidence>
<sequence>MVVQPHFLLVTYPAQGHINPSLQLAKRLTRIGVLVTLVTSLSAGRRMSKTSFPDGLSFVTFSDGFDDGLKPGGDLERLASELKRRGSQTLNELIADSAKEGKPVTCVVYTIFLHWAADVARAHHLPAALLWIQPATVFDIYYYYFNGYGDIFNNCEDSSYVIELPGLPPLTSRDLPSFTLPSNTYTVIIQAFQEQLEHLSQETNPIVLVNSFDALELGPMNATEKFKLIGIGPLIPSAFLDGKDPLDRSFGGDLFRGSEDYTEWLDSKTESSVVYVSFGSILVLSKRQVEEVARGLVDSGFPFLWIIRDEQNKNGEEEDEEGGHLSACREAILEGQGKIVPWCCQVEVLSHPSTGCFVTHCGWNSTLESLVSEVPVVAFPHWTDQGTNAKLVTDVWKTGVRVVANEEGIVEGDEIKRCLDVVMSPGKTGRRDQKERREMERSSERRCQGRWAPPIRISGLLCVRLTTAASSLQSPSRPSPYITIC</sequence>
<dbReference type="GO" id="GO:0080044">
    <property type="term" value="F:quercetin 7-O-glucosyltransferase activity"/>
    <property type="evidence" value="ECO:0007669"/>
    <property type="project" value="TreeGrafter"/>
</dbReference>
<evidence type="ECO:0000256" key="2">
    <source>
        <dbReference type="ARBA" id="ARBA00009995"/>
    </source>
</evidence>
<dbReference type="FunFam" id="3.40.50.2000:FF:000167">
    <property type="entry name" value="Glycosyltransferase"/>
    <property type="match status" value="1"/>
</dbReference>
<dbReference type="InterPro" id="IPR035595">
    <property type="entry name" value="UDP_glycos_trans_CS"/>
</dbReference>
<comment type="caution">
    <text evidence="9">The sequence shown here is derived from an EMBL/GenBank/DDBJ whole genome shotgun (WGS) entry which is preliminary data.</text>
</comment>
<accession>A0AAD6JG81</accession>
<comment type="similarity">
    <text evidence="2 6">Belongs to the UDP-glycosyltransferase family.</text>
</comment>